<keyword evidence="6" id="KW-0732">Signal</keyword>
<accession>A0A840KH93</accession>
<feature type="signal peptide" evidence="6">
    <location>
        <begin position="1"/>
        <end position="21"/>
    </location>
</feature>
<dbReference type="Gene3D" id="1.10.10.60">
    <property type="entry name" value="Homeodomain-like"/>
    <property type="match status" value="2"/>
</dbReference>
<dbReference type="GO" id="GO:0003700">
    <property type="term" value="F:DNA-binding transcription factor activity"/>
    <property type="evidence" value="ECO:0007669"/>
    <property type="project" value="InterPro"/>
</dbReference>
<evidence type="ECO:0000313" key="8">
    <source>
        <dbReference type="EMBL" id="MBB4807388.1"/>
    </source>
</evidence>
<keyword evidence="4" id="KW-0175">Coiled coil</keyword>
<dbReference type="GO" id="GO:0043565">
    <property type="term" value="F:sequence-specific DNA binding"/>
    <property type="evidence" value="ECO:0007669"/>
    <property type="project" value="InterPro"/>
</dbReference>
<keyword evidence="1" id="KW-0805">Transcription regulation</keyword>
<keyword evidence="5" id="KW-0812">Transmembrane</keyword>
<dbReference type="EMBL" id="JACHLE010000003">
    <property type="protein sequence ID" value="MBB4807388.1"/>
    <property type="molecule type" value="Genomic_DNA"/>
</dbReference>
<name>A0A840KH93_9FLAO</name>
<evidence type="ECO:0000259" key="7">
    <source>
        <dbReference type="PROSITE" id="PS01124"/>
    </source>
</evidence>
<feature type="chain" id="PRO_5032737872" evidence="6">
    <location>
        <begin position="22"/>
        <end position="545"/>
    </location>
</feature>
<feature type="coiled-coil region" evidence="4">
    <location>
        <begin position="383"/>
        <end position="410"/>
    </location>
</feature>
<keyword evidence="5" id="KW-0472">Membrane</keyword>
<comment type="caution">
    <text evidence="8">The sequence shown here is derived from an EMBL/GenBank/DDBJ whole genome shotgun (WGS) entry which is preliminary data.</text>
</comment>
<sequence>MKKLFYLFLTFIFFHTISIDAQNSKQSGPTLQPEESIDKKLKDIATTPDIDPKLMETQLLQLKAESGKLNYDWGVLQSGDYLMDLYLKQSRNKEALELGNQLKKVAANKKDTYGFISNIYRRNALALGYLGLSDVSLKDFKTAISYAETIADTDKKLYLLALCYENMTIYYINKRFENKTSKDSVVYYLNKSLETAKQIRDNNKTIPKYDQISFIDMRLGIFYLEQANVKGNIDSAEKHLLEGLKIHENKEYNIPPDNKIMMLNQVSWLYMEKKEHKKSIDFAKRALELEKQFNDPYHRVESFEFLANSYLETGEKEKSKFYMEKYTFLKDSLSYADKSNADTTMKEMVAEVSDNHKKNTEKQLIFISIFVLIAATGIWILWRRKNRVTHRKYEQMIEKLKNEALKNSEETDKNELPVSYNRNNIADETERKLLKKLEAFENSEKFLRKDLTISFLSNQWNTNPKYLSEIIKNNKAQNFSNYINTLRIDYIVHKLYNDPKYRQYKISYLAEECGYASRQVFVFAFKKINGVTPSYFIQNLKNESV</sequence>
<keyword evidence="3" id="KW-0804">Transcription</keyword>
<feature type="domain" description="HTH araC/xylS-type" evidence="7">
    <location>
        <begin position="431"/>
        <end position="539"/>
    </location>
</feature>
<feature type="transmembrane region" description="Helical" evidence="5">
    <location>
        <begin position="364"/>
        <end position="382"/>
    </location>
</feature>
<dbReference type="PANTHER" id="PTHR43280">
    <property type="entry name" value="ARAC-FAMILY TRANSCRIPTIONAL REGULATOR"/>
    <property type="match status" value="1"/>
</dbReference>
<dbReference type="InterPro" id="IPR018060">
    <property type="entry name" value="HTH_AraC"/>
</dbReference>
<evidence type="ECO:0000256" key="4">
    <source>
        <dbReference type="SAM" id="Coils"/>
    </source>
</evidence>
<dbReference type="InterPro" id="IPR011990">
    <property type="entry name" value="TPR-like_helical_dom_sf"/>
</dbReference>
<gene>
    <name evidence="8" type="ORF">HNP38_002692</name>
</gene>
<dbReference type="AlphaFoldDB" id="A0A840KH93"/>
<dbReference type="PROSITE" id="PS01124">
    <property type="entry name" value="HTH_ARAC_FAMILY_2"/>
    <property type="match status" value="1"/>
</dbReference>
<evidence type="ECO:0000256" key="6">
    <source>
        <dbReference type="SAM" id="SignalP"/>
    </source>
</evidence>
<evidence type="ECO:0000256" key="3">
    <source>
        <dbReference type="ARBA" id="ARBA00023163"/>
    </source>
</evidence>
<dbReference type="SMART" id="SM00342">
    <property type="entry name" value="HTH_ARAC"/>
    <property type="match status" value="1"/>
</dbReference>
<dbReference type="RefSeq" id="WP_184190254.1">
    <property type="nucleotide sequence ID" value="NZ_JACHLE010000003.1"/>
</dbReference>
<keyword evidence="9" id="KW-1185">Reference proteome</keyword>
<organism evidence="8 9">
    <name type="scientific">Chryseobacterium defluvii</name>
    <dbReference type="NCBI Taxonomy" id="160396"/>
    <lineage>
        <taxon>Bacteria</taxon>
        <taxon>Pseudomonadati</taxon>
        <taxon>Bacteroidota</taxon>
        <taxon>Flavobacteriia</taxon>
        <taxon>Flavobacteriales</taxon>
        <taxon>Weeksellaceae</taxon>
        <taxon>Chryseobacterium group</taxon>
        <taxon>Chryseobacterium</taxon>
    </lineage>
</organism>
<dbReference type="InterPro" id="IPR009057">
    <property type="entry name" value="Homeodomain-like_sf"/>
</dbReference>
<evidence type="ECO:0000256" key="1">
    <source>
        <dbReference type="ARBA" id="ARBA00023015"/>
    </source>
</evidence>
<evidence type="ECO:0000256" key="2">
    <source>
        <dbReference type="ARBA" id="ARBA00023125"/>
    </source>
</evidence>
<dbReference type="SUPFAM" id="SSF48452">
    <property type="entry name" value="TPR-like"/>
    <property type="match status" value="1"/>
</dbReference>
<dbReference type="SUPFAM" id="SSF46689">
    <property type="entry name" value="Homeodomain-like"/>
    <property type="match status" value="1"/>
</dbReference>
<evidence type="ECO:0000256" key="5">
    <source>
        <dbReference type="SAM" id="Phobius"/>
    </source>
</evidence>
<evidence type="ECO:0000313" key="9">
    <source>
        <dbReference type="Proteomes" id="UP000592180"/>
    </source>
</evidence>
<dbReference type="Pfam" id="PF12833">
    <property type="entry name" value="HTH_18"/>
    <property type="match status" value="1"/>
</dbReference>
<dbReference type="PANTHER" id="PTHR43280:SF2">
    <property type="entry name" value="HTH-TYPE TRANSCRIPTIONAL REGULATOR EXSA"/>
    <property type="match status" value="1"/>
</dbReference>
<reference evidence="8 9" key="1">
    <citation type="submission" date="2020-08" db="EMBL/GenBank/DDBJ databases">
        <title>Functional genomics of gut bacteria from endangered species of beetles.</title>
        <authorList>
            <person name="Carlos-Shanley C."/>
        </authorList>
    </citation>
    <scope>NUCLEOTIDE SEQUENCE [LARGE SCALE GENOMIC DNA]</scope>
    <source>
        <strain evidence="8 9">S00151</strain>
    </source>
</reference>
<keyword evidence="5" id="KW-1133">Transmembrane helix</keyword>
<keyword evidence="2 8" id="KW-0238">DNA-binding</keyword>
<protein>
    <submittedName>
        <fullName evidence="8">AraC-like DNA-binding protein</fullName>
    </submittedName>
</protein>
<proteinExistence type="predicted"/>
<dbReference type="Gene3D" id="1.25.40.10">
    <property type="entry name" value="Tetratricopeptide repeat domain"/>
    <property type="match status" value="1"/>
</dbReference>
<dbReference type="Proteomes" id="UP000592180">
    <property type="component" value="Unassembled WGS sequence"/>
</dbReference>